<evidence type="ECO:0000313" key="3">
    <source>
        <dbReference type="Proteomes" id="UP000812966"/>
    </source>
</evidence>
<evidence type="ECO:0000313" key="2">
    <source>
        <dbReference type="EMBL" id="KAG7527258.1"/>
    </source>
</evidence>
<protein>
    <submittedName>
        <fullName evidence="2">Uncharacterized protein</fullName>
    </submittedName>
</protein>
<feature type="region of interest" description="Disordered" evidence="1">
    <location>
        <begin position="255"/>
        <end position="275"/>
    </location>
</feature>
<sequence>MQYIRTTSPAVESTRYRPYSTRGSEKRGRSKKDPRPQLRYRVLVKGAGDEIDKAMRLTEGEMKFLSNKKEKLEEYWAGHSISTPFLLSLLAARGPESNKGVWNQLPGDQGAALELLESKQMLDKWVPGMQGLEAVITTAQDDGNRKSLSQTGQSVEETQNDARIEPLEPLVHQISTNLPSHSPTPPLSPYSQEYSRIYMPLRNRRSSTTAGAIVAKQDSTRVSSRETLTRERITALSPFSHRLFELGQLQIRPPGFFQNSHHNATAGPSRTKPVSDSLIQLPLSPRERITSLAPPSPEQSDISQFDWYSFINDDNSEIQHGEGRATKETPNDTFDNAALQAVRAQQPVQIRRSTPAYLWLEL</sequence>
<organism evidence="2 3">
    <name type="scientific">Filobasidium floriforme</name>
    <dbReference type="NCBI Taxonomy" id="5210"/>
    <lineage>
        <taxon>Eukaryota</taxon>
        <taxon>Fungi</taxon>
        <taxon>Dikarya</taxon>
        <taxon>Basidiomycota</taxon>
        <taxon>Agaricomycotina</taxon>
        <taxon>Tremellomycetes</taxon>
        <taxon>Filobasidiales</taxon>
        <taxon>Filobasidiaceae</taxon>
        <taxon>Filobasidium</taxon>
    </lineage>
</organism>
<feature type="compositionally biased region" description="Polar residues" evidence="1">
    <location>
        <begin position="257"/>
        <end position="275"/>
    </location>
</feature>
<accession>A0A8K0NJZ4</accession>
<feature type="region of interest" description="Disordered" evidence="1">
    <location>
        <begin position="1"/>
        <end position="38"/>
    </location>
</feature>
<comment type="caution">
    <text evidence="2">The sequence shown here is derived from an EMBL/GenBank/DDBJ whole genome shotgun (WGS) entry which is preliminary data.</text>
</comment>
<feature type="compositionally biased region" description="Polar residues" evidence="1">
    <location>
        <begin position="1"/>
        <end position="11"/>
    </location>
</feature>
<keyword evidence="3" id="KW-1185">Reference proteome</keyword>
<name>A0A8K0NJZ4_9TREE</name>
<reference evidence="2" key="1">
    <citation type="submission" date="2020-04" db="EMBL/GenBank/DDBJ databases">
        <title>Analysis of mating type loci in Filobasidium floriforme.</title>
        <authorList>
            <person name="Nowrousian M."/>
        </authorList>
    </citation>
    <scope>NUCLEOTIDE SEQUENCE</scope>
    <source>
        <strain evidence="2">CBS 6242</strain>
    </source>
</reference>
<gene>
    <name evidence="2" type="ORF">FFLO_07114</name>
</gene>
<dbReference type="AlphaFoldDB" id="A0A8K0NJZ4"/>
<dbReference type="EMBL" id="JABELV010000367">
    <property type="protein sequence ID" value="KAG7527258.1"/>
    <property type="molecule type" value="Genomic_DNA"/>
</dbReference>
<proteinExistence type="predicted"/>
<evidence type="ECO:0000256" key="1">
    <source>
        <dbReference type="SAM" id="MobiDB-lite"/>
    </source>
</evidence>
<feature type="compositionally biased region" description="Basic and acidic residues" evidence="1">
    <location>
        <begin position="23"/>
        <end position="36"/>
    </location>
</feature>
<dbReference type="Proteomes" id="UP000812966">
    <property type="component" value="Unassembled WGS sequence"/>
</dbReference>